<dbReference type="PANTHER" id="PTHR34300">
    <property type="entry name" value="QUEUOSINE PRECURSOR TRANSPORTER-RELATED"/>
    <property type="match status" value="1"/>
</dbReference>
<evidence type="ECO:0000313" key="3">
    <source>
        <dbReference type="Proteomes" id="UP001301728"/>
    </source>
</evidence>
<proteinExistence type="inferred from homology"/>
<comment type="subcellular location">
    <subcellularLocation>
        <location evidence="1">Cell membrane</location>
        <topology evidence="1">Multi-pass membrane protein</topology>
    </subcellularLocation>
</comment>
<feature type="transmembrane region" description="Helical" evidence="1">
    <location>
        <begin position="69"/>
        <end position="88"/>
    </location>
</feature>
<keyword evidence="1" id="KW-0472">Membrane</keyword>
<dbReference type="Pfam" id="PF02592">
    <property type="entry name" value="Vut_1"/>
    <property type="match status" value="1"/>
</dbReference>
<dbReference type="EMBL" id="JAYGHT010000161">
    <property type="protein sequence ID" value="MEA5522310.1"/>
    <property type="molecule type" value="Genomic_DNA"/>
</dbReference>
<comment type="caution">
    <text evidence="2">The sequence shown here is derived from an EMBL/GenBank/DDBJ whole genome shotgun (WGS) entry which is preliminary data.</text>
</comment>
<keyword evidence="1" id="KW-0813">Transport</keyword>
<protein>
    <recommendedName>
        <fullName evidence="1">Probable queuosine precursor transporter</fullName>
        <shortName evidence="1">Q precursor transporter</shortName>
    </recommendedName>
</protein>
<dbReference type="NCBIfam" id="TIGR00697">
    <property type="entry name" value="queuosine precursor transporter"/>
    <property type="match status" value="1"/>
</dbReference>
<comment type="function">
    <text evidence="1">Involved in the import of queuosine (Q) precursors, required for Q precursor salvage.</text>
</comment>
<keyword evidence="1" id="KW-1003">Cell membrane</keyword>
<feature type="transmembrane region" description="Helical" evidence="1">
    <location>
        <begin position="205"/>
        <end position="226"/>
    </location>
</feature>
<dbReference type="HAMAP" id="MF_02088">
    <property type="entry name" value="Q_prec_transport"/>
    <property type="match status" value="1"/>
</dbReference>
<keyword evidence="1" id="KW-0812">Transmembrane</keyword>
<gene>
    <name evidence="2" type="ORF">VB854_25560</name>
</gene>
<accession>A0ABU5U5G3</accession>
<reference evidence="2 3" key="1">
    <citation type="submission" date="2023-12" db="EMBL/GenBank/DDBJ databases">
        <title>Baltic Sea Cyanobacteria.</title>
        <authorList>
            <person name="Delbaje E."/>
            <person name="Fewer D.P."/>
            <person name="Shishido T.K."/>
        </authorList>
    </citation>
    <scope>NUCLEOTIDE SEQUENCE [LARGE SCALE GENOMIC DNA]</scope>
    <source>
        <strain evidence="2 3">CCNP 1315</strain>
    </source>
</reference>
<feature type="transmembrane region" description="Helical" evidence="1">
    <location>
        <begin position="33"/>
        <end position="57"/>
    </location>
</feature>
<keyword evidence="1" id="KW-1133">Transmembrane helix</keyword>
<sequence length="281" mass="31431">MQHLDEPLPSQQHRYEGLDVLSERDLYRRREGVFLVFAGLFLGTLAMLNILGITRFIKLFEITDGSGDPMVVAGVPLVFAVAVGVLPYPMTFLCTDFISELYGRRRANAVVWVGLLLNIWVVFILWLGGWLPGFEALDPATGMPAPDDAGRLPVFFEVRTLAFGAVTASMVAYLVAQLVDVHVFHFWKRLTKGRHLWLRNNGSTLVSQLVDTTAVILITHFFAHALPVNKDLAIWPQLWLFIATGYAFKLLAALLDTVPFMIGTRYLVRYLRLAPTVQASG</sequence>
<name>A0ABU5U5G3_9CYAN</name>
<evidence type="ECO:0000313" key="2">
    <source>
        <dbReference type="EMBL" id="MEA5522310.1"/>
    </source>
</evidence>
<comment type="similarity">
    <text evidence="1">Belongs to the vitamin uptake transporter (VUT/ECF) (TC 2.A.88) family. Q precursor transporter subfamily.</text>
</comment>
<dbReference type="PANTHER" id="PTHR34300:SF2">
    <property type="entry name" value="QUEUOSINE PRECURSOR TRANSPORTER-RELATED"/>
    <property type="match status" value="1"/>
</dbReference>
<evidence type="ECO:0000256" key="1">
    <source>
        <dbReference type="HAMAP-Rule" id="MF_02088"/>
    </source>
</evidence>
<feature type="transmembrane region" description="Helical" evidence="1">
    <location>
        <begin position="109"/>
        <end position="131"/>
    </location>
</feature>
<keyword evidence="3" id="KW-1185">Reference proteome</keyword>
<organism evidence="2 3">
    <name type="scientific">Limnoraphis robusta CCNP1315</name>
    <dbReference type="NCBI Taxonomy" id="3110306"/>
    <lineage>
        <taxon>Bacteria</taxon>
        <taxon>Bacillati</taxon>
        <taxon>Cyanobacteriota</taxon>
        <taxon>Cyanophyceae</taxon>
        <taxon>Oscillatoriophycideae</taxon>
        <taxon>Oscillatoriales</taxon>
        <taxon>Sirenicapillariaceae</taxon>
        <taxon>Limnoraphis</taxon>
    </lineage>
</organism>
<dbReference type="Proteomes" id="UP001301728">
    <property type="component" value="Unassembled WGS sequence"/>
</dbReference>
<feature type="transmembrane region" description="Helical" evidence="1">
    <location>
        <begin position="238"/>
        <end position="262"/>
    </location>
</feature>
<feature type="transmembrane region" description="Helical" evidence="1">
    <location>
        <begin position="161"/>
        <end position="184"/>
    </location>
</feature>
<dbReference type="InterPro" id="IPR003744">
    <property type="entry name" value="YhhQ"/>
</dbReference>
<dbReference type="RefSeq" id="WP_323306998.1">
    <property type="nucleotide sequence ID" value="NZ_JAYGHT010000161.1"/>
</dbReference>